<dbReference type="SFLD" id="SFLDS00019">
    <property type="entry name" value="Glutathione_Transferase_(cytos"/>
    <property type="match status" value="1"/>
</dbReference>
<proteinExistence type="inferred from homology"/>
<evidence type="ECO:0000256" key="4">
    <source>
        <dbReference type="ARBA" id="ARBA00047960"/>
    </source>
</evidence>
<dbReference type="STRING" id="3988.B9SDH7"/>
<dbReference type="PANTHER" id="PTHR11260">
    <property type="entry name" value="GLUTATHIONE S-TRANSFERASE, GST, SUPERFAMILY, GST DOMAIN CONTAINING"/>
    <property type="match status" value="1"/>
</dbReference>
<dbReference type="CDD" id="cd03185">
    <property type="entry name" value="GST_C_Tau"/>
    <property type="match status" value="1"/>
</dbReference>
<dbReference type="GO" id="GO:0005737">
    <property type="term" value="C:cytoplasm"/>
    <property type="evidence" value="ECO:0000318"/>
    <property type="project" value="GO_Central"/>
</dbReference>
<dbReference type="InterPro" id="IPR036249">
    <property type="entry name" value="Thioredoxin-like_sf"/>
</dbReference>
<accession>B9SDH7</accession>
<dbReference type="SFLD" id="SFLDG00358">
    <property type="entry name" value="Main_(cytGST)"/>
    <property type="match status" value="1"/>
</dbReference>
<dbReference type="InterPro" id="IPR004046">
    <property type="entry name" value="GST_C"/>
</dbReference>
<dbReference type="InParanoid" id="B9SDH7"/>
<dbReference type="EC" id="2.5.1.18" evidence="1"/>
<dbReference type="Pfam" id="PF02798">
    <property type="entry name" value="GST_N"/>
    <property type="match status" value="1"/>
</dbReference>
<keyword evidence="8" id="KW-0456">Lyase</keyword>
<evidence type="ECO:0000313" key="8">
    <source>
        <dbReference type="EMBL" id="EEF38414.1"/>
    </source>
</evidence>
<feature type="domain" description="GST C-terminal" evidence="7">
    <location>
        <begin position="89"/>
        <end position="212"/>
    </location>
</feature>
<sequence length="229" mass="26082">MAGQEEVKVLGGWFSPFAFRAEVALKLKGISYEAVAENLANKSPELLKYNPIYKKIPVLVHNGKPITESLIIIEYIDEVWKHNPVLPEDPYERAMARFWAYFVDNKLMEAVRRVINTTEEEAKQKEVEKAKEALQVIEKELKAKGNKFFGGDTVGYVDVAMGWIPNWVGAIEAAFSVKIHDPENFPLLDEWMHNFTQVPIIQEALPQQDKLIAYFKQLLTYKLASAAGK</sequence>
<comment type="catalytic activity">
    <reaction evidence="4">
        <text>RX + glutathione = an S-substituted glutathione + a halide anion + H(+)</text>
        <dbReference type="Rhea" id="RHEA:16437"/>
        <dbReference type="ChEBI" id="CHEBI:15378"/>
        <dbReference type="ChEBI" id="CHEBI:16042"/>
        <dbReference type="ChEBI" id="CHEBI:17792"/>
        <dbReference type="ChEBI" id="CHEBI:57925"/>
        <dbReference type="ChEBI" id="CHEBI:90779"/>
        <dbReference type="EC" id="2.5.1.18"/>
    </reaction>
</comment>
<dbReference type="SFLD" id="SFLDG01152">
    <property type="entry name" value="Main.3:_Omega-_and_Tau-like"/>
    <property type="match status" value="1"/>
</dbReference>
<dbReference type="GO" id="GO:0016829">
    <property type="term" value="F:lyase activity"/>
    <property type="evidence" value="ECO:0007669"/>
    <property type="project" value="UniProtKB-KW"/>
</dbReference>
<dbReference type="Gene3D" id="3.40.30.10">
    <property type="entry name" value="Glutaredoxin"/>
    <property type="match status" value="1"/>
</dbReference>
<evidence type="ECO:0000256" key="5">
    <source>
        <dbReference type="SAM" id="Coils"/>
    </source>
</evidence>
<dbReference type="eggNOG" id="KOG0406">
    <property type="taxonomic scope" value="Eukaryota"/>
</dbReference>
<protein>
    <recommendedName>
        <fullName evidence="1">glutathione transferase</fullName>
        <ecNumber evidence="1">2.5.1.18</ecNumber>
    </recommendedName>
</protein>
<evidence type="ECO:0000256" key="1">
    <source>
        <dbReference type="ARBA" id="ARBA00012452"/>
    </source>
</evidence>
<dbReference type="Pfam" id="PF00043">
    <property type="entry name" value="GST_C"/>
    <property type="match status" value="1"/>
</dbReference>
<dbReference type="AlphaFoldDB" id="B9SDH7"/>
<organism evidence="8 9">
    <name type="scientific">Ricinus communis</name>
    <name type="common">Castor bean</name>
    <dbReference type="NCBI Taxonomy" id="3988"/>
    <lineage>
        <taxon>Eukaryota</taxon>
        <taxon>Viridiplantae</taxon>
        <taxon>Streptophyta</taxon>
        <taxon>Embryophyta</taxon>
        <taxon>Tracheophyta</taxon>
        <taxon>Spermatophyta</taxon>
        <taxon>Magnoliopsida</taxon>
        <taxon>eudicotyledons</taxon>
        <taxon>Gunneridae</taxon>
        <taxon>Pentapetalae</taxon>
        <taxon>rosids</taxon>
        <taxon>fabids</taxon>
        <taxon>Malpighiales</taxon>
        <taxon>Euphorbiaceae</taxon>
        <taxon>Acalyphoideae</taxon>
        <taxon>Acalypheae</taxon>
        <taxon>Ricinus</taxon>
    </lineage>
</organism>
<dbReference type="KEGG" id="rcu:8284304"/>
<keyword evidence="5" id="KW-0175">Coiled coil</keyword>
<evidence type="ECO:0000313" key="9">
    <source>
        <dbReference type="Proteomes" id="UP000008311"/>
    </source>
</evidence>
<name>B9SDH7_RICCO</name>
<dbReference type="PANTHER" id="PTHR11260:SF788">
    <property type="entry name" value="GLUTATHIONE TRANSFERASE"/>
    <property type="match status" value="1"/>
</dbReference>
<feature type="coiled-coil region" evidence="5">
    <location>
        <begin position="108"/>
        <end position="147"/>
    </location>
</feature>
<dbReference type="GO" id="GO:0006749">
    <property type="term" value="P:glutathione metabolic process"/>
    <property type="evidence" value="ECO:0000318"/>
    <property type="project" value="GO_Central"/>
</dbReference>
<keyword evidence="2" id="KW-0808">Transferase</keyword>
<dbReference type="SUPFAM" id="SSF47616">
    <property type="entry name" value="GST C-terminal domain-like"/>
    <property type="match status" value="1"/>
</dbReference>
<dbReference type="InterPro" id="IPR045073">
    <property type="entry name" value="Omega/Tau-like"/>
</dbReference>
<dbReference type="OrthoDB" id="202840at2759"/>
<dbReference type="InterPro" id="IPR036282">
    <property type="entry name" value="Glutathione-S-Trfase_C_sf"/>
</dbReference>
<dbReference type="PROSITE" id="PS50404">
    <property type="entry name" value="GST_NTER"/>
    <property type="match status" value="1"/>
</dbReference>
<dbReference type="Proteomes" id="UP000008311">
    <property type="component" value="Unassembled WGS sequence"/>
</dbReference>
<dbReference type="InterPro" id="IPR004045">
    <property type="entry name" value="Glutathione_S-Trfase_N"/>
</dbReference>
<evidence type="ECO:0000259" key="7">
    <source>
        <dbReference type="PROSITE" id="PS50405"/>
    </source>
</evidence>
<evidence type="ECO:0000259" key="6">
    <source>
        <dbReference type="PROSITE" id="PS50404"/>
    </source>
</evidence>
<dbReference type="InterPro" id="IPR010987">
    <property type="entry name" value="Glutathione-S-Trfase_C-like"/>
</dbReference>
<dbReference type="EMBL" id="EQ973927">
    <property type="protein sequence ID" value="EEF38414.1"/>
    <property type="molecule type" value="Genomic_DNA"/>
</dbReference>
<dbReference type="Gene3D" id="1.20.1050.10">
    <property type="match status" value="1"/>
</dbReference>
<dbReference type="FunFam" id="1.20.1050.10:FF:000012">
    <property type="entry name" value="Tau class glutathione S-transferase"/>
    <property type="match status" value="1"/>
</dbReference>
<gene>
    <name evidence="8" type="ORF">RCOM_1517940</name>
</gene>
<dbReference type="InterPro" id="IPR040079">
    <property type="entry name" value="Glutathione_S-Trfase"/>
</dbReference>
<feature type="domain" description="GST N-terminal" evidence="6">
    <location>
        <begin position="5"/>
        <end position="84"/>
    </location>
</feature>
<evidence type="ECO:0000256" key="2">
    <source>
        <dbReference type="ARBA" id="ARBA00022679"/>
    </source>
</evidence>
<reference evidence="9" key="1">
    <citation type="journal article" date="2010" name="Nat. Biotechnol.">
        <title>Draft genome sequence of the oilseed species Ricinus communis.</title>
        <authorList>
            <person name="Chan A.P."/>
            <person name="Crabtree J."/>
            <person name="Zhao Q."/>
            <person name="Lorenzi H."/>
            <person name="Orvis J."/>
            <person name="Puiu D."/>
            <person name="Melake-Berhan A."/>
            <person name="Jones K.M."/>
            <person name="Redman J."/>
            <person name="Chen G."/>
            <person name="Cahoon E.B."/>
            <person name="Gedil M."/>
            <person name="Stanke M."/>
            <person name="Haas B.J."/>
            <person name="Wortman J.R."/>
            <person name="Fraser-Liggett C.M."/>
            <person name="Ravel J."/>
            <person name="Rabinowicz P.D."/>
        </authorList>
    </citation>
    <scope>NUCLEOTIDE SEQUENCE [LARGE SCALE GENOMIC DNA]</scope>
    <source>
        <strain evidence="9">cv. Hale</strain>
    </source>
</reference>
<dbReference type="FunFam" id="3.40.30.10:FF:000044">
    <property type="entry name" value="Glutathione S-transferase GSTU6"/>
    <property type="match status" value="1"/>
</dbReference>
<dbReference type="CDD" id="cd03058">
    <property type="entry name" value="GST_N_Tau"/>
    <property type="match status" value="1"/>
</dbReference>
<dbReference type="SUPFAM" id="SSF52833">
    <property type="entry name" value="Thioredoxin-like"/>
    <property type="match status" value="1"/>
</dbReference>
<keyword evidence="9" id="KW-1185">Reference proteome</keyword>
<dbReference type="PROSITE" id="PS50405">
    <property type="entry name" value="GST_CTER"/>
    <property type="match status" value="1"/>
</dbReference>
<comment type="similarity">
    <text evidence="3">Belongs to the GST superfamily. Tau family.</text>
</comment>
<dbReference type="InterPro" id="IPR045074">
    <property type="entry name" value="GST_C_Tau"/>
</dbReference>
<dbReference type="GO" id="GO:0004364">
    <property type="term" value="F:glutathione transferase activity"/>
    <property type="evidence" value="ECO:0000318"/>
    <property type="project" value="GO_Central"/>
</dbReference>
<evidence type="ECO:0000256" key="3">
    <source>
        <dbReference type="ARBA" id="ARBA00025743"/>
    </source>
</evidence>